<feature type="transmembrane region" description="Helical" evidence="1">
    <location>
        <begin position="84"/>
        <end position="106"/>
    </location>
</feature>
<keyword evidence="1" id="KW-1133">Transmembrane helix</keyword>
<gene>
    <name evidence="2" type="ORF">BKK80_33620</name>
</gene>
<feature type="transmembrane region" description="Helical" evidence="1">
    <location>
        <begin position="118"/>
        <end position="141"/>
    </location>
</feature>
<name>A0ABM6FF31_9BURK</name>
<dbReference type="EMBL" id="CP017755">
    <property type="protein sequence ID" value="AOZ10504.1"/>
    <property type="molecule type" value="Genomic_DNA"/>
</dbReference>
<evidence type="ECO:0000256" key="1">
    <source>
        <dbReference type="SAM" id="Phobius"/>
    </source>
</evidence>
<keyword evidence="1" id="KW-0472">Membrane</keyword>
<proteinExistence type="predicted"/>
<evidence type="ECO:0000313" key="3">
    <source>
        <dbReference type="Proteomes" id="UP000177515"/>
    </source>
</evidence>
<keyword evidence="1" id="KW-0812">Transmembrane</keyword>
<organism evidence="2 3">
    <name type="scientific">Cupriavidus malaysiensis</name>
    <dbReference type="NCBI Taxonomy" id="367825"/>
    <lineage>
        <taxon>Bacteria</taxon>
        <taxon>Pseudomonadati</taxon>
        <taxon>Pseudomonadota</taxon>
        <taxon>Betaproteobacteria</taxon>
        <taxon>Burkholderiales</taxon>
        <taxon>Burkholderiaceae</taxon>
        <taxon>Cupriavidus</taxon>
    </lineage>
</organism>
<accession>A0ABM6FF31</accession>
<keyword evidence="3" id="KW-1185">Reference proteome</keyword>
<dbReference type="RefSeq" id="WP_071017886.1">
    <property type="nucleotide sequence ID" value="NZ_CP017755.1"/>
</dbReference>
<reference evidence="2 3" key="1">
    <citation type="submission" date="2016-10" db="EMBL/GenBank/DDBJ databases">
        <title>Complete genome sequences of three Cupriavidus strains isolated from various Malaysian environments.</title>
        <authorList>
            <person name="Abdullah A.A.-A."/>
            <person name="Shafie N.A.H."/>
            <person name="Lau N.S."/>
        </authorList>
    </citation>
    <scope>NUCLEOTIDE SEQUENCE [LARGE SCALE GENOMIC DNA]</scope>
    <source>
        <strain evidence="2 3">USMAA1020</strain>
    </source>
</reference>
<feature type="transmembrane region" description="Helical" evidence="1">
    <location>
        <begin position="6"/>
        <end position="34"/>
    </location>
</feature>
<dbReference type="Proteomes" id="UP000177515">
    <property type="component" value="Chromosome 2"/>
</dbReference>
<protein>
    <submittedName>
        <fullName evidence="2">Uncharacterized protein</fullName>
    </submittedName>
</protein>
<sequence length="143" mass="14736">MLDTGAQALVLGGVLSAAAAAAHLACIAVGARAYRFMGAGERMARAAEAGQIRPALLTLFIAGVLLLWAMYAFSGAGIGPRLPWTKPALACIGAVYLARAVCFPLLRPAFPENSTRFWLVSSGICAVLGSLYAVGVVAAWADL</sequence>
<evidence type="ECO:0000313" key="2">
    <source>
        <dbReference type="EMBL" id="AOZ10504.1"/>
    </source>
</evidence>
<feature type="transmembrane region" description="Helical" evidence="1">
    <location>
        <begin position="55"/>
        <end position="78"/>
    </location>
</feature>